<dbReference type="Gene3D" id="1.10.10.10">
    <property type="entry name" value="Winged helix-like DNA-binding domain superfamily/Winged helix DNA-binding domain"/>
    <property type="match status" value="1"/>
</dbReference>
<gene>
    <name evidence="2" type="ORF">AVDCRST_MAG53-19</name>
</gene>
<dbReference type="AlphaFoldDB" id="A0A6J4RMZ2"/>
<dbReference type="PANTHER" id="PTHR33169:SF26">
    <property type="entry name" value="CONSERVED PROTEIN"/>
    <property type="match status" value="1"/>
</dbReference>
<dbReference type="InterPro" id="IPR036390">
    <property type="entry name" value="WH_DNA-bd_sf"/>
</dbReference>
<dbReference type="InterPro" id="IPR005149">
    <property type="entry name" value="Tscrpt_reg_PadR_N"/>
</dbReference>
<sequence length="145" mass="15458">MASKATGEAVAQATPLATARAAAGKGSGSADPLVGDLRRAGLLPLLVLHFLRDEPSYGNALMDRVERATNGLIAVNPNTMYPLLRRLEADGFVAGEWEHPARRSRRFYRVTAEGAVERERLAVELAPRLDAVAAGVAAIRAELEA</sequence>
<name>A0A6J4RMZ2_9ACTN</name>
<proteinExistence type="predicted"/>
<dbReference type="PANTHER" id="PTHR33169">
    <property type="entry name" value="PADR-FAMILY TRANSCRIPTIONAL REGULATOR"/>
    <property type="match status" value="1"/>
</dbReference>
<evidence type="ECO:0000259" key="1">
    <source>
        <dbReference type="Pfam" id="PF03551"/>
    </source>
</evidence>
<dbReference type="InterPro" id="IPR052509">
    <property type="entry name" value="Metal_resp_DNA-bind_regulator"/>
</dbReference>
<dbReference type="EMBL" id="CADCVR010000004">
    <property type="protein sequence ID" value="CAA9473238.1"/>
    <property type="molecule type" value="Genomic_DNA"/>
</dbReference>
<organism evidence="2">
    <name type="scientific">uncultured Solirubrobacteraceae bacterium</name>
    <dbReference type="NCBI Taxonomy" id="1162706"/>
    <lineage>
        <taxon>Bacteria</taxon>
        <taxon>Bacillati</taxon>
        <taxon>Actinomycetota</taxon>
        <taxon>Thermoleophilia</taxon>
        <taxon>Solirubrobacterales</taxon>
        <taxon>Solirubrobacteraceae</taxon>
        <taxon>environmental samples</taxon>
    </lineage>
</organism>
<dbReference type="SUPFAM" id="SSF46785">
    <property type="entry name" value="Winged helix' DNA-binding domain"/>
    <property type="match status" value="1"/>
</dbReference>
<protein>
    <recommendedName>
        <fullName evidence="1">Transcription regulator PadR N-terminal domain-containing protein</fullName>
    </recommendedName>
</protein>
<reference evidence="2" key="1">
    <citation type="submission" date="2020-02" db="EMBL/GenBank/DDBJ databases">
        <authorList>
            <person name="Meier V. D."/>
        </authorList>
    </citation>
    <scope>NUCLEOTIDE SEQUENCE</scope>
    <source>
        <strain evidence="2">AVDCRST_MAG53</strain>
    </source>
</reference>
<dbReference type="Pfam" id="PF03551">
    <property type="entry name" value="PadR"/>
    <property type="match status" value="1"/>
</dbReference>
<feature type="domain" description="Transcription regulator PadR N-terminal" evidence="1">
    <location>
        <begin position="47"/>
        <end position="119"/>
    </location>
</feature>
<dbReference type="InterPro" id="IPR036388">
    <property type="entry name" value="WH-like_DNA-bd_sf"/>
</dbReference>
<accession>A0A6J4RMZ2</accession>
<evidence type="ECO:0000313" key="2">
    <source>
        <dbReference type="EMBL" id="CAA9473238.1"/>
    </source>
</evidence>